<reference evidence="2 3" key="1">
    <citation type="submission" date="2018-01" db="EMBL/GenBank/DDBJ databases">
        <title>Denitrification phenotypes of diverse strains of Pseudomonas stutzeri.</title>
        <authorList>
            <person name="Milligan D.A."/>
            <person name="Bergaust L."/>
            <person name="Bakken L.R."/>
            <person name="Frostegard A."/>
        </authorList>
    </citation>
    <scope>NUCLEOTIDE SEQUENCE [LARGE SCALE GENOMIC DNA]</scope>
    <source>
        <strain evidence="2 3">CCUG 44592</strain>
    </source>
</reference>
<feature type="transmembrane region" description="Helical" evidence="1">
    <location>
        <begin position="86"/>
        <end position="106"/>
    </location>
</feature>
<keyword evidence="1" id="KW-0812">Transmembrane</keyword>
<accession>A0A2N8RCB1</accession>
<dbReference type="Proteomes" id="UP000236003">
    <property type="component" value="Unassembled WGS sequence"/>
</dbReference>
<feature type="transmembrane region" description="Helical" evidence="1">
    <location>
        <begin position="23"/>
        <end position="50"/>
    </location>
</feature>
<name>A0A2N8RCB1_STUST</name>
<dbReference type="EMBL" id="POUM01000012">
    <property type="protein sequence ID" value="PNF58718.1"/>
    <property type="molecule type" value="Genomic_DNA"/>
</dbReference>
<evidence type="ECO:0000313" key="3">
    <source>
        <dbReference type="Proteomes" id="UP000236003"/>
    </source>
</evidence>
<proteinExistence type="predicted"/>
<protein>
    <submittedName>
        <fullName evidence="2">Uncharacterized protein</fullName>
    </submittedName>
</protein>
<comment type="caution">
    <text evidence="2">The sequence shown here is derived from an EMBL/GenBank/DDBJ whole genome shotgun (WGS) entry which is preliminary data.</text>
</comment>
<evidence type="ECO:0000256" key="1">
    <source>
        <dbReference type="SAM" id="Phobius"/>
    </source>
</evidence>
<dbReference type="RefSeq" id="WP_102820949.1">
    <property type="nucleotide sequence ID" value="NZ_JAMOHR010000011.1"/>
</dbReference>
<evidence type="ECO:0000313" key="2">
    <source>
        <dbReference type="EMBL" id="PNF58718.1"/>
    </source>
</evidence>
<sequence length="198" mass="21658">MLLVTLIVRRAPRTQNTLRPHYRAYYCAAGTGFLAGFHSNLVTVLINAFLTTAKRAVRMIREGTLSLIEAGKTLLLRPQGMTLNQALDAALKVLVGGGVVVGGVMLEQIVSKYLMAIPLITPFADIATAVIVGATSTIFSTLLVYLIDKLDPFSVNRDRLLEHIHVELGKSTAMEQPRSATVLEHLDLLTTVYRPRFG</sequence>
<organism evidence="2 3">
    <name type="scientific">Stutzerimonas stutzeri</name>
    <name type="common">Pseudomonas stutzeri</name>
    <dbReference type="NCBI Taxonomy" id="316"/>
    <lineage>
        <taxon>Bacteria</taxon>
        <taxon>Pseudomonadati</taxon>
        <taxon>Pseudomonadota</taxon>
        <taxon>Gammaproteobacteria</taxon>
        <taxon>Pseudomonadales</taxon>
        <taxon>Pseudomonadaceae</taxon>
        <taxon>Stutzerimonas</taxon>
    </lineage>
</organism>
<dbReference type="AlphaFoldDB" id="A0A2N8RCB1"/>
<keyword evidence="1" id="KW-0472">Membrane</keyword>
<feature type="transmembrane region" description="Helical" evidence="1">
    <location>
        <begin position="126"/>
        <end position="147"/>
    </location>
</feature>
<gene>
    <name evidence="2" type="ORF">CXK99_14050</name>
</gene>
<keyword evidence="1" id="KW-1133">Transmembrane helix</keyword>